<dbReference type="InterPro" id="IPR025161">
    <property type="entry name" value="IS402-like_dom"/>
</dbReference>
<gene>
    <name evidence="3" type="ORF">ACFVZC_04800</name>
</gene>
<keyword evidence="4" id="KW-1185">Reference proteome</keyword>
<dbReference type="RefSeq" id="WP_388233234.1">
    <property type="nucleotide sequence ID" value="NZ_JBHVZQ010000003.1"/>
</dbReference>
<protein>
    <submittedName>
        <fullName evidence="3">Transposase</fullName>
    </submittedName>
</protein>
<sequence length="108" mass="12330">MLRLGHDEAERQVVRESLRVPAWLEGRGSRSEGYCHWQMVDAVRYVACSGLKLNLPVDFPPLTRVHVFARRWQVQGLLTELHERLRDRAPEGGPFAGPDGRDRRGQGT</sequence>
<evidence type="ECO:0000313" key="3">
    <source>
        <dbReference type="EMBL" id="MFF1272720.1"/>
    </source>
</evidence>
<dbReference type="Pfam" id="PF13340">
    <property type="entry name" value="DUF4096"/>
    <property type="match status" value="1"/>
</dbReference>
<evidence type="ECO:0000313" key="4">
    <source>
        <dbReference type="Proteomes" id="UP001601627"/>
    </source>
</evidence>
<dbReference type="EMBL" id="JBHVZQ010000003">
    <property type="protein sequence ID" value="MFF1272720.1"/>
    <property type="molecule type" value="Genomic_DNA"/>
</dbReference>
<name>A0ABW6Q0L1_9ACTN</name>
<organism evidence="3 4">
    <name type="scientific">Streptomyces marokkonensis</name>
    <dbReference type="NCBI Taxonomy" id="324855"/>
    <lineage>
        <taxon>Bacteria</taxon>
        <taxon>Bacillati</taxon>
        <taxon>Actinomycetota</taxon>
        <taxon>Actinomycetes</taxon>
        <taxon>Kitasatosporales</taxon>
        <taxon>Streptomycetaceae</taxon>
        <taxon>Streptomyces</taxon>
    </lineage>
</organism>
<feature type="region of interest" description="Disordered" evidence="1">
    <location>
        <begin position="88"/>
        <end position="108"/>
    </location>
</feature>
<accession>A0ABW6Q0L1</accession>
<feature type="domain" description="Insertion element IS402-like" evidence="2">
    <location>
        <begin position="16"/>
        <end position="82"/>
    </location>
</feature>
<evidence type="ECO:0000259" key="2">
    <source>
        <dbReference type="Pfam" id="PF13340"/>
    </source>
</evidence>
<proteinExistence type="predicted"/>
<dbReference type="Proteomes" id="UP001601627">
    <property type="component" value="Unassembled WGS sequence"/>
</dbReference>
<evidence type="ECO:0000256" key="1">
    <source>
        <dbReference type="SAM" id="MobiDB-lite"/>
    </source>
</evidence>
<feature type="compositionally biased region" description="Basic and acidic residues" evidence="1">
    <location>
        <begin position="99"/>
        <end position="108"/>
    </location>
</feature>
<comment type="caution">
    <text evidence="3">The sequence shown here is derived from an EMBL/GenBank/DDBJ whole genome shotgun (WGS) entry which is preliminary data.</text>
</comment>
<reference evidence="3 4" key="1">
    <citation type="submission" date="2024-09" db="EMBL/GenBank/DDBJ databases">
        <title>The Natural Products Discovery Center: Release of the First 8490 Sequenced Strains for Exploring Actinobacteria Biosynthetic Diversity.</title>
        <authorList>
            <person name="Kalkreuter E."/>
            <person name="Kautsar S.A."/>
            <person name="Yang D."/>
            <person name="Bader C.D."/>
            <person name="Teijaro C.N."/>
            <person name="Fluegel L."/>
            <person name="Davis C.M."/>
            <person name="Simpson J.R."/>
            <person name="Lauterbach L."/>
            <person name="Steele A.D."/>
            <person name="Gui C."/>
            <person name="Meng S."/>
            <person name="Li G."/>
            <person name="Viehrig K."/>
            <person name="Ye F."/>
            <person name="Su P."/>
            <person name="Kiefer A.F."/>
            <person name="Nichols A."/>
            <person name="Cepeda A.J."/>
            <person name="Yan W."/>
            <person name="Fan B."/>
            <person name="Jiang Y."/>
            <person name="Adhikari A."/>
            <person name="Zheng C.-J."/>
            <person name="Schuster L."/>
            <person name="Cowan T.M."/>
            <person name="Smanski M.J."/>
            <person name="Chevrette M.G."/>
            <person name="De Carvalho L.P.S."/>
            <person name="Shen B."/>
        </authorList>
    </citation>
    <scope>NUCLEOTIDE SEQUENCE [LARGE SCALE GENOMIC DNA]</scope>
    <source>
        <strain evidence="3 4">NPDC058328</strain>
    </source>
</reference>